<gene>
    <name evidence="2" type="ORF">AKJ51_03860</name>
</gene>
<dbReference type="AlphaFoldDB" id="A0A133VIT7"/>
<dbReference type="Proteomes" id="UP000070263">
    <property type="component" value="Unassembled WGS sequence"/>
</dbReference>
<dbReference type="InterPro" id="IPR001845">
    <property type="entry name" value="HTH_ArsR_DNA-bd_dom"/>
</dbReference>
<keyword evidence="3" id="KW-1185">Reference proteome</keyword>
<name>A0A133VIT7_9EURY</name>
<proteinExistence type="predicted"/>
<dbReference type="Gene3D" id="1.10.10.10">
    <property type="entry name" value="Winged helix-like DNA-binding domain superfamily/Winged helix DNA-binding domain"/>
    <property type="match status" value="1"/>
</dbReference>
<evidence type="ECO:0000313" key="3">
    <source>
        <dbReference type="Proteomes" id="UP000070263"/>
    </source>
</evidence>
<dbReference type="PANTHER" id="PTHR35090:SF2">
    <property type="entry name" value="ARSR FAMILY TRANSCRIPTIONAL REGULATOR"/>
    <property type="match status" value="1"/>
</dbReference>
<evidence type="ECO:0000259" key="1">
    <source>
        <dbReference type="SMART" id="SM00989"/>
    </source>
</evidence>
<dbReference type="InterPro" id="IPR011991">
    <property type="entry name" value="ArsR-like_HTH"/>
</dbReference>
<dbReference type="InterPro" id="IPR036390">
    <property type="entry name" value="WH_DNA-bd_sf"/>
</dbReference>
<dbReference type="SMART" id="SM00989">
    <property type="entry name" value="V4R"/>
    <property type="match status" value="1"/>
</dbReference>
<dbReference type="CDD" id="cd00090">
    <property type="entry name" value="HTH_ARSR"/>
    <property type="match status" value="1"/>
</dbReference>
<feature type="domain" description="4-vinyl reductase 4VR" evidence="1">
    <location>
        <begin position="179"/>
        <end position="241"/>
    </location>
</feature>
<dbReference type="SUPFAM" id="SSF46785">
    <property type="entry name" value="Winged helix' DNA-binding domain"/>
    <property type="match status" value="1"/>
</dbReference>
<accession>A0A133VIT7</accession>
<dbReference type="EMBL" id="LHYE01000048">
    <property type="protein sequence ID" value="KXB06334.1"/>
    <property type="molecule type" value="Genomic_DNA"/>
</dbReference>
<comment type="caution">
    <text evidence="2">The sequence shown here is derived from an EMBL/GenBank/DDBJ whole genome shotgun (WGS) entry which is preliminary data.</text>
</comment>
<sequence length="244" mass="27364">MLNNKAEMFSTKKGVIAVKSPVKQKILHKLANGEKTGREIRKNLERAKSTISVHLSDLEELGLIKEKTCSSDKRKKVYSLTADFFGRSQTPSNQHYKKILKNLRSSAGDSDKLLRSLFHLIRYGFDSLGINVGPALKEIGRDAGKSLAKNFDSVNLSELLKEIKKFWKDNKLGEIKINDNFLLVYDCFDCGGMPDINETVCSLDEGMIEGIIKERTGEKISVQEVECFGTGENRCKFKMSSSDS</sequence>
<dbReference type="PANTHER" id="PTHR35090">
    <property type="entry name" value="DNA-DIRECTED RNA POLYMERASE SUBUNIT I"/>
    <property type="match status" value="1"/>
</dbReference>
<dbReference type="Pfam" id="PF02830">
    <property type="entry name" value="V4R"/>
    <property type="match status" value="1"/>
</dbReference>
<reference evidence="2 3" key="1">
    <citation type="journal article" date="2016" name="Sci. Rep.">
        <title>Metabolic traits of an uncultured archaeal lineage -MSBL1- from brine pools of the Red Sea.</title>
        <authorList>
            <person name="Mwirichia R."/>
            <person name="Alam I."/>
            <person name="Rashid M."/>
            <person name="Vinu M."/>
            <person name="Ba-Alawi W."/>
            <person name="Anthony Kamau A."/>
            <person name="Kamanda Ngugi D."/>
            <person name="Goker M."/>
            <person name="Klenk H.P."/>
            <person name="Bajic V."/>
            <person name="Stingl U."/>
        </authorList>
    </citation>
    <scope>NUCLEOTIDE SEQUENCE [LARGE SCALE GENOMIC DNA]</scope>
    <source>
        <strain evidence="2">SCGC-AAA382A20</strain>
    </source>
</reference>
<organism evidence="2 3">
    <name type="scientific">candidate division MSBL1 archaeon SCGC-AAA382A20</name>
    <dbReference type="NCBI Taxonomy" id="1698280"/>
    <lineage>
        <taxon>Archaea</taxon>
        <taxon>Methanobacteriati</taxon>
        <taxon>Methanobacteriota</taxon>
        <taxon>candidate division MSBL1</taxon>
    </lineage>
</organism>
<dbReference type="SUPFAM" id="SSF111126">
    <property type="entry name" value="Ligand-binding domain in the NO signalling and Golgi transport"/>
    <property type="match status" value="1"/>
</dbReference>
<dbReference type="InterPro" id="IPR024096">
    <property type="entry name" value="NO_sig/Golgi_transp_ligand-bd"/>
</dbReference>
<protein>
    <recommendedName>
        <fullName evidence="1">4-vinyl reductase 4VR domain-containing protein</fullName>
    </recommendedName>
</protein>
<dbReference type="GO" id="GO:0003700">
    <property type="term" value="F:DNA-binding transcription factor activity"/>
    <property type="evidence" value="ECO:0007669"/>
    <property type="project" value="InterPro"/>
</dbReference>
<evidence type="ECO:0000313" key="2">
    <source>
        <dbReference type="EMBL" id="KXB06334.1"/>
    </source>
</evidence>
<dbReference type="Gene3D" id="3.30.1380.20">
    <property type="entry name" value="Trafficking protein particle complex subunit 3"/>
    <property type="match status" value="1"/>
</dbReference>
<dbReference type="Pfam" id="PF01022">
    <property type="entry name" value="HTH_5"/>
    <property type="match status" value="1"/>
</dbReference>
<dbReference type="InterPro" id="IPR036388">
    <property type="entry name" value="WH-like_DNA-bd_sf"/>
</dbReference>
<dbReference type="InterPro" id="IPR004096">
    <property type="entry name" value="V4R"/>
</dbReference>